<comment type="caution">
    <text evidence="1">The sequence shown here is derived from an EMBL/GenBank/DDBJ whole genome shotgun (WGS) entry which is preliminary data.</text>
</comment>
<dbReference type="Proteomes" id="UP001054837">
    <property type="component" value="Unassembled WGS sequence"/>
</dbReference>
<proteinExistence type="predicted"/>
<protein>
    <submittedName>
        <fullName evidence="1">Uncharacterized protein</fullName>
    </submittedName>
</protein>
<accession>A0AAV4TSM9</accession>
<dbReference type="EMBL" id="BPLQ01010069">
    <property type="protein sequence ID" value="GIY48189.1"/>
    <property type="molecule type" value="Genomic_DNA"/>
</dbReference>
<sequence length="122" mass="13766">MPFRPGTSSILLVLPPYSYTTAHHSRRARPSQIDAPFIQQILAPDELDHYSSSNSDESAWLDGRINMDRRYHLNTSPGSGFLYNFNGLAIVITFTRGIPVVLMALENDSKFVTWPNFLLNPV</sequence>
<name>A0AAV4TSM9_9ARAC</name>
<evidence type="ECO:0000313" key="2">
    <source>
        <dbReference type="Proteomes" id="UP001054837"/>
    </source>
</evidence>
<dbReference type="AlphaFoldDB" id="A0AAV4TSM9"/>
<gene>
    <name evidence="1" type="ORF">CDAR_169831</name>
</gene>
<organism evidence="1 2">
    <name type="scientific">Caerostris darwini</name>
    <dbReference type="NCBI Taxonomy" id="1538125"/>
    <lineage>
        <taxon>Eukaryota</taxon>
        <taxon>Metazoa</taxon>
        <taxon>Ecdysozoa</taxon>
        <taxon>Arthropoda</taxon>
        <taxon>Chelicerata</taxon>
        <taxon>Arachnida</taxon>
        <taxon>Araneae</taxon>
        <taxon>Araneomorphae</taxon>
        <taxon>Entelegynae</taxon>
        <taxon>Araneoidea</taxon>
        <taxon>Araneidae</taxon>
        <taxon>Caerostris</taxon>
    </lineage>
</organism>
<evidence type="ECO:0000313" key="1">
    <source>
        <dbReference type="EMBL" id="GIY48189.1"/>
    </source>
</evidence>
<reference evidence="1 2" key="1">
    <citation type="submission" date="2021-06" db="EMBL/GenBank/DDBJ databases">
        <title>Caerostris darwini draft genome.</title>
        <authorList>
            <person name="Kono N."/>
            <person name="Arakawa K."/>
        </authorList>
    </citation>
    <scope>NUCLEOTIDE SEQUENCE [LARGE SCALE GENOMIC DNA]</scope>
</reference>
<keyword evidence="2" id="KW-1185">Reference proteome</keyword>